<dbReference type="EnsemblMetazoa" id="XM_050660715.1">
    <property type="protein sequence ID" value="XP_050516672.1"/>
    <property type="gene ID" value="LOC126891538"/>
</dbReference>
<protein>
    <recommendedName>
        <fullName evidence="5">SAP domain-containing protein</fullName>
    </recommendedName>
</protein>
<feature type="domain" description="SAP" evidence="5">
    <location>
        <begin position="9"/>
        <end position="43"/>
    </location>
</feature>
<evidence type="ECO:0000313" key="7">
    <source>
        <dbReference type="Proteomes" id="UP001652700"/>
    </source>
</evidence>
<dbReference type="InterPro" id="IPR051738">
    <property type="entry name" value="SAF_Modulators"/>
</dbReference>
<feature type="region of interest" description="Disordered" evidence="4">
    <location>
        <begin position="121"/>
        <end position="209"/>
    </location>
</feature>
<sequence>MSSQHKPKVCDLRVTELRAELENRELESAGKKADLVDRLKNALKEEGHDPETYVFEDKHAALISSIISKEISQVSAPEDMMEMLAVQTFIDGLRDVEMQRTLRLARHKTLVDVLSAALESESATQASGEYSAVRTVKEEDDEAKLDQLQKSNKDYSDQEPKENGNKEDNEINAQKKNDSNLCNELKQVESSEDNETNNKVYKNPGEIEN</sequence>
<reference evidence="6" key="1">
    <citation type="submission" date="2025-05" db="UniProtKB">
        <authorList>
            <consortium name="EnsemblMetazoa"/>
        </authorList>
    </citation>
    <scope>IDENTIFICATION</scope>
</reference>
<evidence type="ECO:0000256" key="3">
    <source>
        <dbReference type="ARBA" id="ARBA00023242"/>
    </source>
</evidence>
<dbReference type="InterPro" id="IPR003034">
    <property type="entry name" value="SAP_dom"/>
</dbReference>
<comment type="subcellular location">
    <subcellularLocation>
        <location evidence="1">Nucleus</location>
    </subcellularLocation>
</comment>
<evidence type="ECO:0000259" key="5">
    <source>
        <dbReference type="PROSITE" id="PS50800"/>
    </source>
</evidence>
<keyword evidence="7" id="KW-1185">Reference proteome</keyword>
<evidence type="ECO:0000256" key="2">
    <source>
        <dbReference type="ARBA" id="ARBA00022884"/>
    </source>
</evidence>
<evidence type="ECO:0000256" key="4">
    <source>
        <dbReference type="SAM" id="MobiDB-lite"/>
    </source>
</evidence>
<name>A0ABM5L2K8_DIAVI</name>
<dbReference type="GeneID" id="126891538"/>
<keyword evidence="3" id="KW-0539">Nucleus</keyword>
<dbReference type="InterPro" id="IPR036361">
    <property type="entry name" value="SAP_dom_sf"/>
</dbReference>
<dbReference type="SUPFAM" id="SSF68906">
    <property type="entry name" value="SAP domain"/>
    <property type="match status" value="1"/>
</dbReference>
<evidence type="ECO:0000256" key="1">
    <source>
        <dbReference type="ARBA" id="ARBA00004123"/>
    </source>
</evidence>
<dbReference type="PROSITE" id="PS50800">
    <property type="entry name" value="SAP"/>
    <property type="match status" value="1"/>
</dbReference>
<evidence type="ECO:0000313" key="6">
    <source>
        <dbReference type="EnsemblMetazoa" id="XP_050516672.1"/>
    </source>
</evidence>
<dbReference type="SMART" id="SM00513">
    <property type="entry name" value="SAP"/>
    <property type="match status" value="1"/>
</dbReference>
<dbReference type="Proteomes" id="UP001652700">
    <property type="component" value="Unplaced"/>
</dbReference>
<keyword evidence="2" id="KW-0694">RNA-binding</keyword>
<dbReference type="RefSeq" id="XP_050516672.1">
    <property type="nucleotide sequence ID" value="XM_050660715.1"/>
</dbReference>
<organism evidence="6 7">
    <name type="scientific">Diabrotica virgifera virgifera</name>
    <name type="common">western corn rootworm</name>
    <dbReference type="NCBI Taxonomy" id="50390"/>
    <lineage>
        <taxon>Eukaryota</taxon>
        <taxon>Metazoa</taxon>
        <taxon>Ecdysozoa</taxon>
        <taxon>Arthropoda</taxon>
        <taxon>Hexapoda</taxon>
        <taxon>Insecta</taxon>
        <taxon>Pterygota</taxon>
        <taxon>Neoptera</taxon>
        <taxon>Endopterygota</taxon>
        <taxon>Coleoptera</taxon>
        <taxon>Polyphaga</taxon>
        <taxon>Cucujiformia</taxon>
        <taxon>Chrysomeloidea</taxon>
        <taxon>Chrysomelidae</taxon>
        <taxon>Galerucinae</taxon>
        <taxon>Diabroticina</taxon>
        <taxon>Diabroticites</taxon>
        <taxon>Diabrotica</taxon>
    </lineage>
</organism>
<dbReference type="PANTHER" id="PTHR15683:SF8">
    <property type="entry name" value="SCAFFOLD ATTACHMENT FACTOR B, ISOFORM B"/>
    <property type="match status" value="1"/>
</dbReference>
<accession>A0ABM5L2K8</accession>
<proteinExistence type="predicted"/>
<dbReference type="PANTHER" id="PTHR15683">
    <property type="entry name" value="SCAFFOLD ATTACHMENT FACTOR B-RELATED"/>
    <property type="match status" value="1"/>
</dbReference>
<feature type="compositionally biased region" description="Basic and acidic residues" evidence="4">
    <location>
        <begin position="144"/>
        <end position="178"/>
    </location>
</feature>
<dbReference type="Gene3D" id="1.10.720.30">
    <property type="entry name" value="SAP domain"/>
    <property type="match status" value="1"/>
</dbReference>
<dbReference type="Pfam" id="PF02037">
    <property type="entry name" value="SAP"/>
    <property type="match status" value="1"/>
</dbReference>